<accession>A0ABU8HWS9</accession>
<evidence type="ECO:0008006" key="5">
    <source>
        <dbReference type="Google" id="ProtNLM"/>
    </source>
</evidence>
<keyword evidence="2" id="KW-0812">Transmembrane</keyword>
<evidence type="ECO:0000256" key="1">
    <source>
        <dbReference type="SAM" id="Coils"/>
    </source>
</evidence>
<comment type="caution">
    <text evidence="3">The sequence shown here is derived from an EMBL/GenBank/DDBJ whole genome shotgun (WGS) entry which is preliminary data.</text>
</comment>
<name>A0ABU8HWS9_9BACI</name>
<feature type="transmembrane region" description="Helical" evidence="2">
    <location>
        <begin position="234"/>
        <end position="251"/>
    </location>
</feature>
<gene>
    <name evidence="3" type="ORF">WBS43_21160</name>
</gene>
<evidence type="ECO:0000256" key="2">
    <source>
        <dbReference type="SAM" id="Phobius"/>
    </source>
</evidence>
<evidence type="ECO:0000313" key="4">
    <source>
        <dbReference type="Proteomes" id="UP001365619"/>
    </source>
</evidence>
<reference evidence="3 4" key="1">
    <citation type="submission" date="2024-03" db="EMBL/GenBank/DDBJ databases">
        <title>A Rare Waterborne Outbreak of Bacillus cereus in China: Epidemiologic Survey, Genomic Insights and Virulence Characteristics.</title>
        <authorList>
            <person name="Wang S."/>
        </authorList>
    </citation>
    <scope>NUCLEOTIDE SEQUENCE [LARGE SCALE GENOMIC DNA]</scope>
    <source>
        <strain evidence="3 4">BC008</strain>
    </source>
</reference>
<evidence type="ECO:0000313" key="3">
    <source>
        <dbReference type="EMBL" id="MEI5931229.1"/>
    </source>
</evidence>
<feature type="transmembrane region" description="Helical" evidence="2">
    <location>
        <begin position="209"/>
        <end position="228"/>
    </location>
</feature>
<feature type="coiled-coil region" evidence="1">
    <location>
        <begin position="113"/>
        <end position="147"/>
    </location>
</feature>
<dbReference type="Proteomes" id="UP001365619">
    <property type="component" value="Unassembled WGS sequence"/>
</dbReference>
<keyword evidence="2" id="KW-0472">Membrane</keyword>
<dbReference type="EMBL" id="JBBAGW010000009">
    <property type="protein sequence ID" value="MEI5931229.1"/>
    <property type="molecule type" value="Genomic_DNA"/>
</dbReference>
<proteinExistence type="predicted"/>
<organism evidence="3 4">
    <name type="scientific">Bacillus luti</name>
    <dbReference type="NCBI Taxonomy" id="2026191"/>
    <lineage>
        <taxon>Bacteria</taxon>
        <taxon>Bacillati</taxon>
        <taxon>Bacillota</taxon>
        <taxon>Bacilli</taxon>
        <taxon>Bacillales</taxon>
        <taxon>Bacillaceae</taxon>
        <taxon>Bacillus</taxon>
        <taxon>Bacillus cereus group</taxon>
    </lineage>
</organism>
<protein>
    <recommendedName>
        <fullName evidence="5">DUF4349 domain-containing protein</fullName>
    </recommendedName>
</protein>
<keyword evidence="2" id="KW-1133">Transmembrane helix</keyword>
<sequence>MNKGTSKTTWEETSTEFIASTGTEGGSVISFNEKLKQKQKVTNTSEASHTSKGVDEMIFSANTTPLKIELPVHVNKGEKVIVKIERTSIETVEDYVPLSNKQSVSKKTDSLRVLELHKLNSKLQQKVEELTQEIEILKNSQGNLENEPVYYKEASSMDEFFVKEPTVAYESHSTNWTNVDRALSEEGNSGEESVMYNELIVQRDKIEKSGIICGLVLSVLTILIPLLTPLEWKAVFPGILMFLSLTVFMLIRKKVRGSEDD</sequence>
<dbReference type="RefSeq" id="WP_185914517.1">
    <property type="nucleotide sequence ID" value="NZ_JBBAGV010000009.1"/>
</dbReference>
<keyword evidence="4" id="KW-1185">Reference proteome</keyword>
<keyword evidence="1" id="KW-0175">Coiled coil</keyword>